<evidence type="ECO:0000256" key="1">
    <source>
        <dbReference type="ARBA" id="ARBA00004123"/>
    </source>
</evidence>
<dbReference type="GO" id="GO:0001228">
    <property type="term" value="F:DNA-binding transcription activator activity, RNA polymerase II-specific"/>
    <property type="evidence" value="ECO:0007669"/>
    <property type="project" value="TreeGrafter"/>
</dbReference>
<reference evidence="5 6" key="1">
    <citation type="submission" date="2018-11" db="EMBL/GenBank/DDBJ databases">
        <authorList>
            <consortium name="Pathogen Informatics"/>
        </authorList>
    </citation>
    <scope>NUCLEOTIDE SEQUENCE [LARGE SCALE GENOMIC DNA]</scope>
    <source>
        <strain evidence="5 6">Zambia</strain>
    </source>
</reference>
<dbReference type="STRING" id="48269.A0A183L8W3"/>
<accession>A0A183L8W3</accession>
<dbReference type="InterPro" id="IPR050140">
    <property type="entry name" value="SRY-related_HMG-box_TF-like"/>
</dbReference>
<keyword evidence="2" id="KW-0238">DNA-binding</keyword>
<feature type="compositionally biased region" description="Basic residues" evidence="4">
    <location>
        <begin position="379"/>
        <end position="395"/>
    </location>
</feature>
<keyword evidence="6" id="KW-1185">Reference proteome</keyword>
<dbReference type="CDD" id="cd01388">
    <property type="entry name" value="HMG-box_SoxB"/>
    <property type="match status" value="1"/>
</dbReference>
<dbReference type="Proteomes" id="UP000277204">
    <property type="component" value="Unassembled WGS sequence"/>
</dbReference>
<evidence type="ECO:0000256" key="4">
    <source>
        <dbReference type="SAM" id="MobiDB-lite"/>
    </source>
</evidence>
<protein>
    <submittedName>
        <fullName evidence="5">Uncharacterized protein</fullName>
    </submittedName>
</protein>
<comment type="subcellular location">
    <subcellularLocation>
        <location evidence="1">Nucleus</location>
    </subcellularLocation>
</comment>
<evidence type="ECO:0000313" key="6">
    <source>
        <dbReference type="Proteomes" id="UP000277204"/>
    </source>
</evidence>
<dbReference type="GO" id="GO:0000122">
    <property type="term" value="P:negative regulation of transcription by RNA polymerase II"/>
    <property type="evidence" value="ECO:0007669"/>
    <property type="project" value="TreeGrafter"/>
</dbReference>
<gene>
    <name evidence="5" type="ORF">SMRZ_LOCUS238</name>
</gene>
<feature type="compositionally biased region" description="Low complexity" evidence="4">
    <location>
        <begin position="155"/>
        <end position="166"/>
    </location>
</feature>
<dbReference type="GO" id="GO:0005634">
    <property type="term" value="C:nucleus"/>
    <property type="evidence" value="ECO:0007669"/>
    <property type="project" value="UniProtKB-SubCell"/>
</dbReference>
<evidence type="ECO:0000256" key="2">
    <source>
        <dbReference type="ARBA" id="ARBA00023125"/>
    </source>
</evidence>
<proteinExistence type="predicted"/>
<dbReference type="GO" id="GO:0030182">
    <property type="term" value="P:neuron differentiation"/>
    <property type="evidence" value="ECO:0007669"/>
    <property type="project" value="TreeGrafter"/>
</dbReference>
<evidence type="ECO:0000256" key="3">
    <source>
        <dbReference type="ARBA" id="ARBA00023242"/>
    </source>
</evidence>
<sequence>MNTITTTTTTAAISTTTTTNPFIWNQLMHYITNHKQQQTINNDQMNTSILNHSYYPSMNSIGIISKDSLSSIDYEYVNNNKEQMNTATMMTMIMNSELMMSMSNTKQNTMNNNNNNQLLTSLASSPITTNTTSSSLSPTTSVYHNHHHEYYHQKSPSSSPISPLPSLHRHHHNHSHLHVKRPMNAFMVWSRGQRRKMAQANPKMHNSEISKRLGIEWKLLTDNEKRPFIDEAKRLRVNHMKAYPDYKYRPRRKLKHSRKQENFTQSQSSLPPLPPPIQDITYQLYGTTHGLSHYSLLNGSLINQSLLPSFPICDDQKTIHLLNNLSNIFTDQYIEHTTDGLNTLKSIESNSCMTISKPTNVMNTNHGNYSYNCEQQQEHHHHQQQQQEHHHHQRRQQQLLLNKTNSLELKKPTFMLSRLLDKISNNIENNNSIREVMTTSTSTMNNTIDTSI</sequence>
<dbReference type="AlphaFoldDB" id="A0A183L8W3"/>
<name>A0A183L8W3_9TREM</name>
<dbReference type="FunFam" id="1.10.30.10:FF:000002">
    <property type="entry name" value="transcription factor Sox-2"/>
    <property type="match status" value="1"/>
</dbReference>
<organism evidence="5 6">
    <name type="scientific">Schistosoma margrebowiei</name>
    <dbReference type="NCBI Taxonomy" id="48269"/>
    <lineage>
        <taxon>Eukaryota</taxon>
        <taxon>Metazoa</taxon>
        <taxon>Spiralia</taxon>
        <taxon>Lophotrochozoa</taxon>
        <taxon>Platyhelminthes</taxon>
        <taxon>Trematoda</taxon>
        <taxon>Digenea</taxon>
        <taxon>Strigeidida</taxon>
        <taxon>Schistosomatoidea</taxon>
        <taxon>Schistosomatidae</taxon>
        <taxon>Schistosoma</taxon>
    </lineage>
</organism>
<dbReference type="InterPro" id="IPR036910">
    <property type="entry name" value="HMG_box_dom_sf"/>
</dbReference>
<dbReference type="GO" id="GO:0007420">
    <property type="term" value="P:brain development"/>
    <property type="evidence" value="ECO:0007669"/>
    <property type="project" value="TreeGrafter"/>
</dbReference>
<dbReference type="InterPro" id="IPR009071">
    <property type="entry name" value="HMG_box_dom"/>
</dbReference>
<feature type="region of interest" description="Disordered" evidence="4">
    <location>
        <begin position="151"/>
        <end position="177"/>
    </location>
</feature>
<dbReference type="GO" id="GO:0000978">
    <property type="term" value="F:RNA polymerase II cis-regulatory region sequence-specific DNA binding"/>
    <property type="evidence" value="ECO:0007669"/>
    <property type="project" value="TreeGrafter"/>
</dbReference>
<dbReference type="Pfam" id="PF00505">
    <property type="entry name" value="HMG_box"/>
    <property type="match status" value="1"/>
</dbReference>
<evidence type="ECO:0000313" key="5">
    <source>
        <dbReference type="EMBL" id="VDO47225.1"/>
    </source>
</evidence>
<dbReference type="SMART" id="SM00398">
    <property type="entry name" value="HMG"/>
    <property type="match status" value="1"/>
</dbReference>
<keyword evidence="3" id="KW-0539">Nucleus</keyword>
<dbReference type="PANTHER" id="PTHR10270:SF324">
    <property type="entry name" value="SOX DOMAIN-CONTAINING PROTEIN DICHAETE-RELATED"/>
    <property type="match status" value="1"/>
</dbReference>
<feature type="compositionally biased region" description="Basic residues" evidence="4">
    <location>
        <begin position="167"/>
        <end position="177"/>
    </location>
</feature>
<dbReference type="EMBL" id="UZAI01000041">
    <property type="protein sequence ID" value="VDO47225.1"/>
    <property type="molecule type" value="Genomic_DNA"/>
</dbReference>
<dbReference type="PROSITE" id="PS50118">
    <property type="entry name" value="HMG_BOX_2"/>
    <property type="match status" value="1"/>
</dbReference>
<dbReference type="SUPFAM" id="SSF47095">
    <property type="entry name" value="HMG-box"/>
    <property type="match status" value="1"/>
</dbReference>
<dbReference type="Gene3D" id="1.10.30.10">
    <property type="entry name" value="High mobility group box domain"/>
    <property type="match status" value="1"/>
</dbReference>
<feature type="region of interest" description="Disordered" evidence="4">
    <location>
        <begin position="252"/>
        <end position="272"/>
    </location>
</feature>
<feature type="region of interest" description="Disordered" evidence="4">
    <location>
        <begin position="374"/>
        <end position="397"/>
    </location>
</feature>
<dbReference type="PANTHER" id="PTHR10270">
    <property type="entry name" value="SOX TRANSCRIPTION FACTOR"/>
    <property type="match status" value="1"/>
</dbReference>